<dbReference type="AlphaFoldDB" id="A0A1B6NSZ8"/>
<keyword evidence="1" id="KW-1133">Transmembrane helix</keyword>
<evidence type="ECO:0000313" key="2">
    <source>
        <dbReference type="EMBL" id="KTF06596.1"/>
    </source>
</evidence>
<comment type="caution">
    <text evidence="2">The sequence shown here is derived from an EMBL/GenBank/DDBJ whole genome shotgun (WGS) entry which is preliminary data.</text>
</comment>
<reference evidence="2" key="1">
    <citation type="submission" date="2013-11" db="EMBL/GenBank/DDBJ databases">
        <title>Microbial diversity, functional groups and degradation webs in Northern and Southern Mediterranean and Red Sea marine crude oil polluted sites.</title>
        <authorList>
            <person name="Daffonchio D."/>
            <person name="Mapelli F."/>
            <person name="Ferrer M."/>
            <person name="Richter M."/>
            <person name="Cherif A."/>
            <person name="Malkawi H.I."/>
            <person name="Yakimov M.M."/>
            <person name="Abdel-Fattah Y.R."/>
            <person name="Blaghen M."/>
            <person name="Golyshin P.N."/>
            <person name="Kalogerakis N."/>
            <person name="Boon N."/>
            <person name="Magagnini M."/>
            <person name="Fava F."/>
        </authorList>
    </citation>
    <scope>NUCLEOTIDE SEQUENCE</scope>
</reference>
<feature type="transmembrane region" description="Helical" evidence="1">
    <location>
        <begin position="21"/>
        <end position="39"/>
    </location>
</feature>
<proteinExistence type="predicted"/>
<keyword evidence="1" id="KW-0812">Transmembrane</keyword>
<organism evidence="2">
    <name type="scientific">marine sediment metagenome</name>
    <dbReference type="NCBI Taxonomy" id="412755"/>
    <lineage>
        <taxon>unclassified sequences</taxon>
        <taxon>metagenomes</taxon>
        <taxon>ecological metagenomes</taxon>
    </lineage>
</organism>
<accession>A0A1B6NSZ8</accession>
<sequence>MVPHPYHLSDKTDARHRYMRQVRTVAAVIAVALLMKRLLM</sequence>
<keyword evidence="1" id="KW-0472">Membrane</keyword>
<name>A0A1B6NSZ8_9ZZZZ</name>
<protein>
    <submittedName>
        <fullName evidence="2">Uncharacterized protein</fullName>
    </submittedName>
</protein>
<evidence type="ECO:0000256" key="1">
    <source>
        <dbReference type="SAM" id="Phobius"/>
    </source>
</evidence>
<gene>
    <name evidence="2" type="ORF">MGSAQ_001908</name>
</gene>
<dbReference type="EMBL" id="AYSL01001056">
    <property type="protein sequence ID" value="KTF06596.1"/>
    <property type="molecule type" value="Genomic_DNA"/>
</dbReference>